<dbReference type="Proteomes" id="UP000660110">
    <property type="component" value="Unassembled WGS sequence"/>
</dbReference>
<proteinExistence type="predicted"/>
<dbReference type="AlphaFoldDB" id="A0A917B3Z9"/>
<accession>A0A917B3Z9</accession>
<evidence type="ECO:0000313" key="3">
    <source>
        <dbReference type="Proteomes" id="UP000660110"/>
    </source>
</evidence>
<protein>
    <submittedName>
        <fullName evidence="2">PGA biosynthesis protein CapC</fullName>
    </submittedName>
</protein>
<feature type="transmembrane region" description="Helical" evidence="1">
    <location>
        <begin position="80"/>
        <end position="100"/>
    </location>
</feature>
<feature type="transmembrane region" description="Helical" evidence="1">
    <location>
        <begin position="137"/>
        <end position="157"/>
    </location>
</feature>
<feature type="transmembrane region" description="Helical" evidence="1">
    <location>
        <begin position="44"/>
        <end position="68"/>
    </location>
</feature>
<evidence type="ECO:0000256" key="1">
    <source>
        <dbReference type="SAM" id="Phobius"/>
    </source>
</evidence>
<feature type="transmembrane region" description="Helical" evidence="1">
    <location>
        <begin position="7"/>
        <end position="24"/>
    </location>
</feature>
<dbReference type="NCBIfam" id="TIGR04011">
    <property type="entry name" value="poly_gGlu_PgsC"/>
    <property type="match status" value="1"/>
</dbReference>
<gene>
    <name evidence="2" type="primary">capC</name>
    <name evidence="2" type="ORF">GCM10010954_21260</name>
</gene>
<reference evidence="2" key="1">
    <citation type="journal article" date="2014" name="Int. J. Syst. Evol. Microbiol.">
        <title>Complete genome sequence of Corynebacterium casei LMG S-19264T (=DSM 44701T), isolated from a smear-ripened cheese.</title>
        <authorList>
            <consortium name="US DOE Joint Genome Institute (JGI-PGF)"/>
            <person name="Walter F."/>
            <person name="Albersmeier A."/>
            <person name="Kalinowski J."/>
            <person name="Ruckert C."/>
        </authorList>
    </citation>
    <scope>NUCLEOTIDE SEQUENCE</scope>
    <source>
        <strain evidence="2">CGMCC 1.12153</strain>
    </source>
</reference>
<dbReference type="RefSeq" id="WP_188377459.1">
    <property type="nucleotide sequence ID" value="NZ_BMEL01000002.1"/>
</dbReference>
<keyword evidence="1" id="KW-0472">Membrane</keyword>
<name>A0A917B3Z9_HALAA</name>
<evidence type="ECO:0000313" key="2">
    <source>
        <dbReference type="EMBL" id="GGF22142.1"/>
    </source>
</evidence>
<dbReference type="Pfam" id="PF14102">
    <property type="entry name" value="Caps_synth_CapC"/>
    <property type="match status" value="1"/>
</dbReference>
<keyword evidence="1" id="KW-1133">Transmembrane helix</keyword>
<sequence>MFVFDTGDVYLALVAGIVLSLFYTEKTGVLPAGLVVPGYIAMLFTFPVSIAVVFMISFLTYLIVMKVIAKFTILYGRRKFTAMLTVGIILKISFDMAVPGFSTPDIVDGMMAIGVIIPGLIANTIQKQGVLPTTASTLLLSGVTFGIVTLSSVIGGGI</sequence>
<keyword evidence="1" id="KW-0812">Transmembrane</keyword>
<feature type="transmembrane region" description="Helical" evidence="1">
    <location>
        <begin position="106"/>
        <end position="125"/>
    </location>
</feature>
<organism evidence="2 3">
    <name type="scientific">Halobacillus andaensis</name>
    <dbReference type="NCBI Taxonomy" id="1176239"/>
    <lineage>
        <taxon>Bacteria</taxon>
        <taxon>Bacillati</taxon>
        <taxon>Bacillota</taxon>
        <taxon>Bacilli</taxon>
        <taxon>Bacillales</taxon>
        <taxon>Bacillaceae</taxon>
        <taxon>Halobacillus</taxon>
    </lineage>
</organism>
<keyword evidence="3" id="KW-1185">Reference proteome</keyword>
<comment type="caution">
    <text evidence="2">The sequence shown here is derived from an EMBL/GenBank/DDBJ whole genome shotgun (WGS) entry which is preliminary data.</text>
</comment>
<dbReference type="InterPro" id="IPR008338">
    <property type="entry name" value="Capsule_biosynth_CapC"/>
</dbReference>
<dbReference type="PRINTS" id="PR01759">
    <property type="entry name" value="CAPSULEPROTC"/>
</dbReference>
<dbReference type="EMBL" id="BMEL01000002">
    <property type="protein sequence ID" value="GGF22142.1"/>
    <property type="molecule type" value="Genomic_DNA"/>
</dbReference>
<reference evidence="2" key="2">
    <citation type="submission" date="2020-09" db="EMBL/GenBank/DDBJ databases">
        <authorList>
            <person name="Sun Q."/>
            <person name="Zhou Y."/>
        </authorList>
    </citation>
    <scope>NUCLEOTIDE SEQUENCE</scope>
    <source>
        <strain evidence="2">CGMCC 1.12153</strain>
    </source>
</reference>
<dbReference type="GO" id="GO:0016020">
    <property type="term" value="C:membrane"/>
    <property type="evidence" value="ECO:0007669"/>
    <property type="project" value="InterPro"/>
</dbReference>
<dbReference type="GO" id="GO:0045227">
    <property type="term" value="P:capsule polysaccharide biosynthetic process"/>
    <property type="evidence" value="ECO:0007669"/>
    <property type="project" value="InterPro"/>
</dbReference>